<reference evidence="9 10" key="1">
    <citation type="submission" date="2019-12" db="EMBL/GenBank/DDBJ databases">
        <authorList>
            <person name="Li M."/>
        </authorList>
    </citation>
    <scope>NUCLEOTIDE SEQUENCE [LARGE SCALE GENOMIC DNA]</scope>
    <source>
        <strain evidence="9 10">GBMRC 2046</strain>
    </source>
</reference>
<dbReference type="RefSeq" id="WP_160775670.1">
    <property type="nucleotide sequence ID" value="NZ_WUMV01000003.1"/>
</dbReference>
<dbReference type="Pfam" id="PF01081">
    <property type="entry name" value="Aldolase"/>
    <property type="match status" value="1"/>
</dbReference>
<comment type="pathway">
    <text evidence="2">Carbohydrate acid metabolism; 2-dehydro-3-deoxy-D-gluconate degradation; D-glyceraldehyde 3-phosphate and pyruvate from 2-dehydro-3-deoxy-D-gluconate: step 2/2.</text>
</comment>
<dbReference type="InterPro" id="IPR031337">
    <property type="entry name" value="KDPG/KHG_AS_1"/>
</dbReference>
<dbReference type="Proteomes" id="UP000433101">
    <property type="component" value="Unassembled WGS sequence"/>
</dbReference>
<dbReference type="SUPFAM" id="SSF51569">
    <property type="entry name" value="Aldolase"/>
    <property type="match status" value="1"/>
</dbReference>
<sequence>MTSVSEICAAAPMIPVIVIKRLEDAVPLAKALVEGGLPVLEITLRTPVALDAIRAIKDACPDAIVGAGTLRGAHDVEATMEAGSVFGVSPGSPAELIEAVKRANLPFLPGSATPTEAMELADQGFEVLKFFPAEAAGGVPMLKSMSSPLPDVKFCPTGGVSLDNARNYLALPNVVTVGGSWVAPDKLVEAGDFAAITKLAKEAVAALKG</sequence>
<evidence type="ECO:0000256" key="4">
    <source>
        <dbReference type="ARBA" id="ARBA00011233"/>
    </source>
</evidence>
<dbReference type="PROSITE" id="PS00159">
    <property type="entry name" value="ALDOLASE_KDPG_KHG_1"/>
    <property type="match status" value="1"/>
</dbReference>
<proteinExistence type="inferred from homology"/>
<dbReference type="EC" id="4.1.2.14" evidence="5"/>
<comment type="similarity">
    <text evidence="3">Belongs to the KHG/KDPG aldolase family.</text>
</comment>
<keyword evidence="10" id="KW-1185">Reference proteome</keyword>
<keyword evidence="8" id="KW-0119">Carbohydrate metabolism</keyword>
<dbReference type="Gene3D" id="3.20.20.70">
    <property type="entry name" value="Aldolase class I"/>
    <property type="match status" value="1"/>
</dbReference>
<dbReference type="EMBL" id="WUMV01000003">
    <property type="protein sequence ID" value="MXN65496.1"/>
    <property type="molecule type" value="Genomic_DNA"/>
</dbReference>
<evidence type="ECO:0000256" key="5">
    <source>
        <dbReference type="ARBA" id="ARBA00013063"/>
    </source>
</evidence>
<dbReference type="PANTHER" id="PTHR30246:SF1">
    <property type="entry name" value="2-DEHYDRO-3-DEOXY-6-PHOSPHOGALACTONATE ALDOLASE-RELATED"/>
    <property type="match status" value="1"/>
</dbReference>
<accession>A0A7X3LUR7</accession>
<dbReference type="GO" id="GO:0008675">
    <property type="term" value="F:2-dehydro-3-deoxy-phosphogluconate aldolase activity"/>
    <property type="evidence" value="ECO:0007669"/>
    <property type="project" value="UniProtKB-EC"/>
</dbReference>
<dbReference type="PROSITE" id="PS00160">
    <property type="entry name" value="ALDOLASE_KDPG_KHG_2"/>
    <property type="match status" value="1"/>
</dbReference>
<dbReference type="InterPro" id="IPR013785">
    <property type="entry name" value="Aldolase_TIM"/>
</dbReference>
<dbReference type="CDD" id="cd00452">
    <property type="entry name" value="KDPG_aldolase"/>
    <property type="match status" value="1"/>
</dbReference>
<protein>
    <recommendedName>
        <fullName evidence="5">2-dehydro-3-deoxy-phosphogluconate aldolase</fullName>
        <ecNumber evidence="5">4.1.2.14</ecNumber>
    </recommendedName>
</protein>
<evidence type="ECO:0000256" key="6">
    <source>
        <dbReference type="ARBA" id="ARBA00023239"/>
    </source>
</evidence>
<evidence type="ECO:0000256" key="7">
    <source>
        <dbReference type="ARBA" id="ARBA00023270"/>
    </source>
</evidence>
<evidence type="ECO:0000313" key="10">
    <source>
        <dbReference type="Proteomes" id="UP000433101"/>
    </source>
</evidence>
<comment type="catalytic activity">
    <reaction evidence="1">
        <text>2-dehydro-3-deoxy-6-phospho-D-gluconate = D-glyceraldehyde 3-phosphate + pyruvate</text>
        <dbReference type="Rhea" id="RHEA:17089"/>
        <dbReference type="ChEBI" id="CHEBI:15361"/>
        <dbReference type="ChEBI" id="CHEBI:57569"/>
        <dbReference type="ChEBI" id="CHEBI:59776"/>
        <dbReference type="EC" id="4.1.2.14"/>
    </reaction>
</comment>
<keyword evidence="7" id="KW-0704">Schiff base</keyword>
<dbReference type="AlphaFoldDB" id="A0A7X3LUR7"/>
<dbReference type="NCBIfam" id="NF004325">
    <property type="entry name" value="PRK05718.1"/>
    <property type="match status" value="1"/>
</dbReference>
<dbReference type="NCBIfam" id="TIGR01182">
    <property type="entry name" value="eda"/>
    <property type="match status" value="1"/>
</dbReference>
<dbReference type="InterPro" id="IPR031338">
    <property type="entry name" value="KDPG/KHG_AS_2"/>
</dbReference>
<keyword evidence="6 9" id="KW-0456">Lyase</keyword>
<evidence type="ECO:0000256" key="2">
    <source>
        <dbReference type="ARBA" id="ARBA00004736"/>
    </source>
</evidence>
<organism evidence="9 10">
    <name type="scientific">Stappia sediminis</name>
    <dbReference type="NCBI Taxonomy" id="2692190"/>
    <lineage>
        <taxon>Bacteria</taxon>
        <taxon>Pseudomonadati</taxon>
        <taxon>Pseudomonadota</taxon>
        <taxon>Alphaproteobacteria</taxon>
        <taxon>Hyphomicrobiales</taxon>
        <taxon>Stappiaceae</taxon>
        <taxon>Stappia</taxon>
    </lineage>
</organism>
<evidence type="ECO:0000256" key="3">
    <source>
        <dbReference type="ARBA" id="ARBA00006906"/>
    </source>
</evidence>
<evidence type="ECO:0000313" key="9">
    <source>
        <dbReference type="EMBL" id="MXN65496.1"/>
    </source>
</evidence>
<gene>
    <name evidence="9" type="primary">eda</name>
    <name evidence="9" type="ORF">GR183_11340</name>
</gene>
<name>A0A7X3LUR7_9HYPH</name>
<dbReference type="InterPro" id="IPR000887">
    <property type="entry name" value="Aldlse_KDPG_KHG"/>
</dbReference>
<evidence type="ECO:0000256" key="8">
    <source>
        <dbReference type="ARBA" id="ARBA00023277"/>
    </source>
</evidence>
<comment type="caution">
    <text evidence="9">The sequence shown here is derived from an EMBL/GenBank/DDBJ whole genome shotgun (WGS) entry which is preliminary data.</text>
</comment>
<comment type="subunit">
    <text evidence="4">Homotrimer.</text>
</comment>
<evidence type="ECO:0000256" key="1">
    <source>
        <dbReference type="ARBA" id="ARBA00000654"/>
    </source>
</evidence>
<dbReference type="PANTHER" id="PTHR30246">
    <property type="entry name" value="2-KETO-3-DEOXY-6-PHOSPHOGLUCONATE ALDOLASE"/>
    <property type="match status" value="1"/>
</dbReference>